<dbReference type="SUPFAM" id="SSF51230">
    <property type="entry name" value="Single hybrid motif"/>
    <property type="match status" value="1"/>
</dbReference>
<dbReference type="EMBL" id="LFYR01001330">
    <property type="protein sequence ID" value="KMZ62720.1"/>
    <property type="molecule type" value="Genomic_DNA"/>
</dbReference>
<gene>
    <name evidence="1" type="ORF">ZOSMA_44G01200</name>
</gene>
<dbReference type="AlphaFoldDB" id="A0A0K9P3C8"/>
<dbReference type="PANTHER" id="PTHR13651">
    <property type="entry name" value="PROTEIN ABITRAM"/>
    <property type="match status" value="1"/>
</dbReference>
<reference evidence="2" key="1">
    <citation type="journal article" date="2016" name="Nature">
        <title>The genome of the seagrass Zostera marina reveals angiosperm adaptation to the sea.</title>
        <authorList>
            <person name="Olsen J.L."/>
            <person name="Rouze P."/>
            <person name="Verhelst B."/>
            <person name="Lin Y.-C."/>
            <person name="Bayer T."/>
            <person name="Collen J."/>
            <person name="Dattolo E."/>
            <person name="De Paoli E."/>
            <person name="Dittami S."/>
            <person name="Maumus F."/>
            <person name="Michel G."/>
            <person name="Kersting A."/>
            <person name="Lauritano C."/>
            <person name="Lohaus R."/>
            <person name="Toepel M."/>
            <person name="Tonon T."/>
            <person name="Vanneste K."/>
            <person name="Amirebrahimi M."/>
            <person name="Brakel J."/>
            <person name="Bostroem C."/>
            <person name="Chovatia M."/>
            <person name="Grimwood J."/>
            <person name="Jenkins J.W."/>
            <person name="Jueterbock A."/>
            <person name="Mraz A."/>
            <person name="Stam W.T."/>
            <person name="Tice H."/>
            <person name="Bornberg-Bauer E."/>
            <person name="Green P.J."/>
            <person name="Pearson G.A."/>
            <person name="Procaccini G."/>
            <person name="Duarte C.M."/>
            <person name="Schmutz J."/>
            <person name="Reusch T.B.H."/>
            <person name="Van de Peer Y."/>
        </authorList>
    </citation>
    <scope>NUCLEOTIDE SEQUENCE [LARGE SCALE GENOMIC DNA]</scope>
    <source>
        <strain evidence="2">cv. Finnish</strain>
    </source>
</reference>
<organism evidence="1 2">
    <name type="scientific">Zostera marina</name>
    <name type="common">Eelgrass</name>
    <dbReference type="NCBI Taxonomy" id="29655"/>
    <lineage>
        <taxon>Eukaryota</taxon>
        <taxon>Viridiplantae</taxon>
        <taxon>Streptophyta</taxon>
        <taxon>Embryophyta</taxon>
        <taxon>Tracheophyta</taxon>
        <taxon>Spermatophyta</taxon>
        <taxon>Magnoliopsida</taxon>
        <taxon>Liliopsida</taxon>
        <taxon>Zosteraceae</taxon>
        <taxon>Zostera</taxon>
    </lineage>
</organism>
<name>A0A0K9P3C8_ZOSMR</name>
<dbReference type="InterPro" id="IPR011053">
    <property type="entry name" value="Single_hybrid_motif"/>
</dbReference>
<dbReference type="InterPro" id="IPR039169">
    <property type="entry name" value="Abitram"/>
</dbReference>
<evidence type="ECO:0000313" key="1">
    <source>
        <dbReference type="EMBL" id="KMZ62720.1"/>
    </source>
</evidence>
<comment type="caution">
    <text evidence="1">The sequence shown here is derived from an EMBL/GenBank/DDBJ whole genome shotgun (WGS) entry which is preliminary data.</text>
</comment>
<evidence type="ECO:0008006" key="3">
    <source>
        <dbReference type="Google" id="ProtNLM"/>
    </source>
</evidence>
<dbReference type="GO" id="GO:0005634">
    <property type="term" value="C:nucleus"/>
    <property type="evidence" value="ECO:0000318"/>
    <property type="project" value="GO_Central"/>
</dbReference>
<dbReference type="OrthoDB" id="48130at2759"/>
<proteinExistence type="predicted"/>
<keyword evidence="2" id="KW-1185">Reference proteome</keyword>
<dbReference type="OMA" id="GKACEDH"/>
<dbReference type="Proteomes" id="UP000036987">
    <property type="component" value="Unassembled WGS sequence"/>
</dbReference>
<dbReference type="STRING" id="29655.A0A0K9P3C8"/>
<dbReference type="PANTHER" id="PTHR13651:SF0">
    <property type="entry name" value="PROTEIN ABITRAM"/>
    <property type="match status" value="1"/>
</dbReference>
<accession>A0A0K9P3C8</accession>
<dbReference type="Gene3D" id="2.40.50.100">
    <property type="match status" value="1"/>
</dbReference>
<sequence>MEGEKMELISGQENEGIEKLDVVTEEEKVDGTEDELRRLLLPDPQNLPPIPPSAVDANFVKYFAPDFMKPGHDMYIYRHANGLCVVGIASTHISLREEDGGIKCVDFNVGKTDRSVIKVMGKRKKNAQRLESNSVLCKVSNIDNVYGIRSCVKGSLLEVNERLIKHPQLLNSAAEREGYVAIMMPKPADWLKVKDTFINLDNYKKLRNIK</sequence>
<protein>
    <recommendedName>
        <fullName evidence="3">Actin-binding transcription modulator</fullName>
    </recommendedName>
</protein>
<evidence type="ECO:0000313" key="2">
    <source>
        <dbReference type="Proteomes" id="UP000036987"/>
    </source>
</evidence>